<dbReference type="InterPro" id="IPR050696">
    <property type="entry name" value="FtsA/MreB"/>
</dbReference>
<sequence length="428" mass="45911">MSDQQIFAAIDLGSTKVCALVGQALEEDRFEIVGIGTASTHHGIRNGTIVDVQQTVAAIRKAVEIAGRKASHPLTHVVVGFAGGEIEGQDQRVMIALKDREVQESDIDRILQEARTMMGCAPSELLHTIPKGYRIDEQGGILNPIGMVGARLEAQVHVIRGSDMVLANLKRSVERAGLTVREGDLVLQPLASARAVLTEDDKELGVCVVDIGGGTTGMVLYQNGALSGVRVVPLGGAAMTKDLAAVLRISQADAERVKREVFATPGHSEPPAPEEEDAPAPSEEAMSAAGRRVQVREVVEARLEEILRKVKSDLDRLRQGAFLARGVVLTGGVAKMPNIVSFAEKIFEMPVSVGHPGERVQGLVDQTSGPEFASAVGLLYFARDQWSPAEVPVRELPIGETASPVPVKKEREGPPAGVRLWNWLREII</sequence>
<accession>C6HX64</accession>
<evidence type="ECO:0000256" key="7">
    <source>
        <dbReference type="SAM" id="MobiDB-lite"/>
    </source>
</evidence>
<dbReference type="Gene3D" id="3.30.1490.110">
    <property type="match status" value="1"/>
</dbReference>
<feature type="domain" description="SHS2" evidence="8">
    <location>
        <begin position="7"/>
        <end position="196"/>
    </location>
</feature>
<evidence type="ECO:0000256" key="6">
    <source>
        <dbReference type="PIRNR" id="PIRNR003101"/>
    </source>
</evidence>
<evidence type="ECO:0000256" key="3">
    <source>
        <dbReference type="ARBA" id="ARBA00023136"/>
    </source>
</evidence>
<dbReference type="InterPro" id="IPR020823">
    <property type="entry name" value="Cell_div_FtsA"/>
</dbReference>
<comment type="function">
    <text evidence="5 6">Cell division protein that is involved in the assembly of the Z ring. May serve as a membrane anchor for the Z ring.</text>
</comment>
<dbReference type="NCBIfam" id="TIGR01174">
    <property type="entry name" value="ftsA"/>
    <property type="match status" value="1"/>
</dbReference>
<dbReference type="Gene3D" id="3.30.420.40">
    <property type="match status" value="1"/>
</dbReference>
<protein>
    <recommendedName>
        <fullName evidence="5 6">Cell division protein FtsA</fullName>
    </recommendedName>
</protein>
<keyword evidence="1 5" id="KW-1003">Cell membrane</keyword>
<keyword evidence="3 5" id="KW-0472">Membrane</keyword>
<comment type="subunit">
    <text evidence="5">Self-interacts. Interacts with FtsZ.</text>
</comment>
<gene>
    <name evidence="5" type="primary">ftsA</name>
    <name evidence="9" type="ORF">UBAL3_92050146</name>
</gene>
<dbReference type="Pfam" id="PF14450">
    <property type="entry name" value="FtsA"/>
    <property type="match status" value="1"/>
</dbReference>
<keyword evidence="4 5" id="KW-0131">Cell cycle</keyword>
<reference evidence="9 10" key="1">
    <citation type="journal article" date="2009" name="Appl. Environ. Microbiol.">
        <title>Community genomic and proteomic analyses of chemoautotrophic iron-oxidizing "Leptospirillum rubarum" (Group II) and "Leptospirillum ferrodiazotrophum" (Group III) bacteria in acid mine drainage biofilms.</title>
        <authorList>
            <person name="Goltsman D.S."/>
            <person name="Denef V.J."/>
            <person name="Singer S.W."/>
            <person name="VerBerkmoes N.C."/>
            <person name="Lefsrud M."/>
            <person name="Mueller R.S."/>
            <person name="Dick G.J."/>
            <person name="Sun C.L."/>
            <person name="Wheeler K.E."/>
            <person name="Zemla A."/>
            <person name="Baker B.J."/>
            <person name="Hauser L."/>
            <person name="Land M."/>
            <person name="Shah M.B."/>
            <person name="Thelen M.P."/>
            <person name="Hettich R.L."/>
            <person name="Banfield J.F."/>
        </authorList>
    </citation>
    <scope>NUCLEOTIDE SEQUENCE [LARGE SCALE GENOMIC DNA]</scope>
</reference>
<keyword evidence="10" id="KW-1185">Reference proteome</keyword>
<evidence type="ECO:0000256" key="4">
    <source>
        <dbReference type="ARBA" id="ARBA00023306"/>
    </source>
</evidence>
<evidence type="ECO:0000256" key="2">
    <source>
        <dbReference type="ARBA" id="ARBA00022618"/>
    </source>
</evidence>
<comment type="subcellular location">
    <subcellularLocation>
        <location evidence="5">Cell membrane</location>
        <topology evidence="5">Peripheral membrane protein</topology>
        <orientation evidence="5">Cytoplasmic side</orientation>
    </subcellularLocation>
    <text evidence="5">Localizes to the Z ring in an FtsZ-dependent manner. Targeted to the membrane through a conserved C-terminal amphipathic helix.</text>
</comment>
<dbReference type="EMBL" id="GG693873">
    <property type="protein sequence ID" value="EES52774.1"/>
    <property type="molecule type" value="Genomic_DNA"/>
</dbReference>
<evidence type="ECO:0000313" key="10">
    <source>
        <dbReference type="Proteomes" id="UP000009374"/>
    </source>
</evidence>
<dbReference type="InterPro" id="IPR043129">
    <property type="entry name" value="ATPase_NBD"/>
</dbReference>
<dbReference type="SUPFAM" id="SSF53067">
    <property type="entry name" value="Actin-like ATPase domain"/>
    <property type="match status" value="2"/>
</dbReference>
<feature type="compositionally biased region" description="Low complexity" evidence="7">
    <location>
        <begin position="279"/>
        <end position="289"/>
    </location>
</feature>
<organism evidence="9 10">
    <name type="scientific">Leptospirillum ferrodiazotrophum</name>
    <dbReference type="NCBI Taxonomy" id="412449"/>
    <lineage>
        <taxon>Bacteria</taxon>
        <taxon>Pseudomonadati</taxon>
        <taxon>Nitrospirota</taxon>
        <taxon>Nitrospiria</taxon>
        <taxon>Nitrospirales</taxon>
        <taxon>Nitrospiraceae</taxon>
        <taxon>Leptospirillum</taxon>
    </lineage>
</organism>
<dbReference type="GO" id="GO:0032153">
    <property type="term" value="C:cell division site"/>
    <property type="evidence" value="ECO:0007669"/>
    <property type="project" value="UniProtKB-UniRule"/>
</dbReference>
<proteinExistence type="inferred from homology"/>
<feature type="region of interest" description="Disordered" evidence="7">
    <location>
        <begin position="261"/>
        <end position="289"/>
    </location>
</feature>
<dbReference type="Pfam" id="PF02491">
    <property type="entry name" value="SHS2_FTSA"/>
    <property type="match status" value="1"/>
</dbReference>
<dbReference type="PIRSF" id="PIRSF003101">
    <property type="entry name" value="FtsA"/>
    <property type="match status" value="1"/>
</dbReference>
<evidence type="ECO:0000313" key="9">
    <source>
        <dbReference type="EMBL" id="EES52774.1"/>
    </source>
</evidence>
<keyword evidence="2 5" id="KW-0132">Cell division</keyword>
<evidence type="ECO:0000256" key="5">
    <source>
        <dbReference type="HAMAP-Rule" id="MF_02033"/>
    </source>
</evidence>
<dbReference type="GO" id="GO:0043093">
    <property type="term" value="P:FtsZ-dependent cytokinesis"/>
    <property type="evidence" value="ECO:0007669"/>
    <property type="project" value="UniProtKB-UniRule"/>
</dbReference>
<dbReference type="AlphaFoldDB" id="C6HX64"/>
<evidence type="ECO:0000256" key="1">
    <source>
        <dbReference type="ARBA" id="ARBA00022475"/>
    </source>
</evidence>
<dbReference type="PANTHER" id="PTHR32432">
    <property type="entry name" value="CELL DIVISION PROTEIN FTSA-RELATED"/>
    <property type="match status" value="1"/>
</dbReference>
<name>C6HX64_9BACT</name>
<evidence type="ECO:0000259" key="8">
    <source>
        <dbReference type="SMART" id="SM00842"/>
    </source>
</evidence>
<dbReference type="HAMAP" id="MF_02033">
    <property type="entry name" value="FtsA"/>
    <property type="match status" value="1"/>
</dbReference>
<dbReference type="PANTHER" id="PTHR32432:SF4">
    <property type="entry name" value="CELL DIVISION PROTEIN FTSA"/>
    <property type="match status" value="1"/>
</dbReference>
<dbReference type="SMART" id="SM00842">
    <property type="entry name" value="FtsA"/>
    <property type="match status" value="1"/>
</dbReference>
<dbReference type="InterPro" id="IPR003494">
    <property type="entry name" value="SHS2_FtsA"/>
</dbReference>
<dbReference type="Proteomes" id="UP000009374">
    <property type="component" value="Unassembled WGS sequence"/>
</dbReference>
<comment type="similarity">
    <text evidence="5 6">Belongs to the FtsA/MreB family.</text>
</comment>
<dbReference type="CDD" id="cd24048">
    <property type="entry name" value="ASKHA_NBD_FtsA"/>
    <property type="match status" value="1"/>
</dbReference>
<dbReference type="GO" id="GO:0009898">
    <property type="term" value="C:cytoplasmic side of plasma membrane"/>
    <property type="evidence" value="ECO:0007669"/>
    <property type="project" value="UniProtKB-UniRule"/>
</dbReference>